<keyword evidence="2" id="KW-1185">Reference proteome</keyword>
<proteinExistence type="predicted"/>
<comment type="caution">
    <text evidence="1">The sequence shown here is derived from an EMBL/GenBank/DDBJ whole genome shotgun (WGS) entry which is preliminary data.</text>
</comment>
<sequence length="485" mass="52434">MVVDRNPHAGITLPVTSPRGGTTLFATAVLADAVRGFDADLAQTIESSRRWRHEYTDAFRAMTAVSASAPAAAVGIAEAGLQSAHNLMRFISGAADAGFESEVVRGTREAVRTLRVPFGNKILEGDALRAQLRAWRDRGIVEPSFVTAIDAVIDNPQWLSLPGHQTVVVGAGSELGPYLPLIDWGAEVLAIDLPGADRWRRIVQQAKDGAGTVTYPTGPAGPGVDVSRNFSGVLNWIYANTSKRKKLVFGMYAYADGRAHVEVTLAADVIGVDILENRPKATLAYLATPTDCYAVKADVMAEARRRWAARGRRAAGQELLRMATRSALMRPNYCDEVVDRDGNHWGLADTLISAQGPNYALAKRLQRWRGVVARNSGQRISFNVAPASWTQSVTKNAILASAYHGAGRFGVEIFAPDTARTLMAAKLVSDLFAPVPVEPNANPEVLFYEGAAHGGLWRQPFEPISVLSLAAAQGYPRTVFDRLRH</sequence>
<dbReference type="EMBL" id="VCQU01000009">
    <property type="protein sequence ID" value="NMN97991.1"/>
    <property type="molecule type" value="Genomic_DNA"/>
</dbReference>
<name>A0A848KIK9_9NOCA</name>
<dbReference type="Proteomes" id="UP000535543">
    <property type="component" value="Unassembled WGS sequence"/>
</dbReference>
<evidence type="ECO:0000313" key="1">
    <source>
        <dbReference type="EMBL" id="NMN97991.1"/>
    </source>
</evidence>
<organism evidence="1 2">
    <name type="scientific">Antrihabitans stalactiti</name>
    <dbReference type="NCBI Taxonomy" id="2584121"/>
    <lineage>
        <taxon>Bacteria</taxon>
        <taxon>Bacillati</taxon>
        <taxon>Actinomycetota</taxon>
        <taxon>Actinomycetes</taxon>
        <taxon>Mycobacteriales</taxon>
        <taxon>Nocardiaceae</taxon>
        <taxon>Antrihabitans</taxon>
    </lineage>
</organism>
<protein>
    <submittedName>
        <fullName evidence="1">Uncharacterized protein</fullName>
    </submittedName>
</protein>
<dbReference type="RefSeq" id="WP_169591507.1">
    <property type="nucleotide sequence ID" value="NZ_VCQU01000009.1"/>
</dbReference>
<reference evidence="1 2" key="2">
    <citation type="submission" date="2020-06" db="EMBL/GenBank/DDBJ databases">
        <title>Antribacter stalactiti gen. nov., sp. nov., a new member of the family Nacardiaceae isolated from a cave.</title>
        <authorList>
            <person name="Kim I.S."/>
        </authorList>
    </citation>
    <scope>NUCLEOTIDE SEQUENCE [LARGE SCALE GENOMIC DNA]</scope>
    <source>
        <strain evidence="1 2">YC2-7</strain>
    </source>
</reference>
<gene>
    <name evidence="1" type="ORF">FGL95_23415</name>
</gene>
<evidence type="ECO:0000313" key="2">
    <source>
        <dbReference type="Proteomes" id="UP000535543"/>
    </source>
</evidence>
<accession>A0A848KIK9</accession>
<reference evidence="1 2" key="1">
    <citation type="submission" date="2019-05" db="EMBL/GenBank/DDBJ databases">
        <authorList>
            <person name="Lee S.D."/>
        </authorList>
    </citation>
    <scope>NUCLEOTIDE SEQUENCE [LARGE SCALE GENOMIC DNA]</scope>
    <source>
        <strain evidence="1 2">YC2-7</strain>
    </source>
</reference>
<dbReference type="AlphaFoldDB" id="A0A848KIK9"/>